<evidence type="ECO:0000313" key="3">
    <source>
        <dbReference type="EMBL" id="ATV65827.1"/>
    </source>
</evidence>
<feature type="chain" id="PRO_5042242863" description="Peptidase" evidence="2">
    <location>
        <begin position="20"/>
        <end position="450"/>
    </location>
</feature>
<gene>
    <name evidence="3" type="ORF">CTM86_04060</name>
</gene>
<dbReference type="AlphaFoldDB" id="A0AAD0AQ86"/>
<protein>
    <recommendedName>
        <fullName evidence="5">Peptidase</fullName>
    </recommendedName>
</protein>
<dbReference type="Pfam" id="PF13645">
    <property type="entry name" value="YkuD_2"/>
    <property type="match status" value="1"/>
</dbReference>
<feature type="region of interest" description="Disordered" evidence="1">
    <location>
        <begin position="262"/>
        <end position="292"/>
    </location>
</feature>
<dbReference type="EMBL" id="CP024702">
    <property type="protein sequence ID" value="ATV65827.1"/>
    <property type="molecule type" value="Genomic_DNA"/>
</dbReference>
<feature type="region of interest" description="Disordered" evidence="1">
    <location>
        <begin position="401"/>
        <end position="429"/>
    </location>
</feature>
<organism evidence="3 4">
    <name type="scientific">Fusobacterium pseudoperiodonticum</name>
    <dbReference type="NCBI Taxonomy" id="2663009"/>
    <lineage>
        <taxon>Bacteria</taxon>
        <taxon>Fusobacteriati</taxon>
        <taxon>Fusobacteriota</taxon>
        <taxon>Fusobacteriia</taxon>
        <taxon>Fusobacteriales</taxon>
        <taxon>Fusobacteriaceae</taxon>
        <taxon>Fusobacterium</taxon>
    </lineage>
</organism>
<dbReference type="Proteomes" id="UP000231749">
    <property type="component" value="Chromosome"/>
</dbReference>
<evidence type="ECO:0000256" key="2">
    <source>
        <dbReference type="SAM" id="SignalP"/>
    </source>
</evidence>
<dbReference type="PANTHER" id="PTHR38477">
    <property type="entry name" value="HYPOTHETICAL EXPORTED PROTEIN"/>
    <property type="match status" value="1"/>
</dbReference>
<sequence>MKKTLIFLSLLIISSLSFSEGTNLESINQNTVITAETDNKPQKVTLDVKSVYNSLNIKGKIDYSIFQKAYLGYVQIPNKNPGVLVIIDYTKPSNEERFYVLDLNKKKLVYSTRVAHSKNSGLEIPLEFSDDPNSYQSSLGFFLTLGEYNGAYGYSLRLKGLEENINANAESRAIVIHGGDIVDDEYIKKYGFAGRSLGCPVLPAALTKEIVNYIKHGRVLFIYGNDEEYIEESLYLSKLAPIFEGKAQNIVELEKPRETTKVVTATSTTTSASKVSTDLNTPSAASTPTVENPDQKNISIMLDVIKKEAEYKQHLSFRKSEKFIDYFAVMKNVVEDNSTVKYSETITTNTKTEDSKNVEVLEKTKEIKVTEKSEKVLEKQETIAENKVQVLEETKKEDIKEEVDKKELKTEELKKEEPKKEEVKKTNRKYSEEVIRKSLGLGVKLKSKTK</sequence>
<feature type="signal peptide" evidence="2">
    <location>
        <begin position="1"/>
        <end position="19"/>
    </location>
</feature>
<accession>A0AAD0AQ86</accession>
<dbReference type="RefSeq" id="WP_099990484.1">
    <property type="nucleotide sequence ID" value="NZ_CP024702.1"/>
</dbReference>
<reference evidence="4" key="1">
    <citation type="submission" date="2017-11" db="EMBL/GenBank/DDBJ databases">
        <title>Genome sequencing of Fusobacterium periodonticum KCOM 1282.</title>
        <authorList>
            <person name="Kook J.-K."/>
            <person name="Park S.-N."/>
            <person name="Lim Y.K."/>
        </authorList>
    </citation>
    <scope>NUCLEOTIDE SEQUENCE [LARGE SCALE GENOMIC DNA]</scope>
    <source>
        <strain evidence="4">KCOM 1282</strain>
    </source>
</reference>
<feature type="compositionally biased region" description="Polar residues" evidence="1">
    <location>
        <begin position="278"/>
        <end position="292"/>
    </location>
</feature>
<dbReference type="PANTHER" id="PTHR38477:SF1">
    <property type="entry name" value="MUREIN L,D-TRANSPEPTIDASE CATALYTIC DOMAIN FAMILY PROTEIN"/>
    <property type="match status" value="1"/>
</dbReference>
<evidence type="ECO:0000313" key="4">
    <source>
        <dbReference type="Proteomes" id="UP000231749"/>
    </source>
</evidence>
<evidence type="ECO:0008006" key="5">
    <source>
        <dbReference type="Google" id="ProtNLM"/>
    </source>
</evidence>
<proteinExistence type="predicted"/>
<evidence type="ECO:0000256" key="1">
    <source>
        <dbReference type="SAM" id="MobiDB-lite"/>
    </source>
</evidence>
<keyword evidence="2" id="KW-0732">Signal</keyword>
<name>A0AAD0AQ86_9FUSO</name>
<dbReference type="InterPro" id="IPR032676">
    <property type="entry name" value="YkuD_2"/>
</dbReference>
<feature type="compositionally biased region" description="Low complexity" evidence="1">
    <location>
        <begin position="262"/>
        <end position="277"/>
    </location>
</feature>